<evidence type="ECO:0000256" key="5">
    <source>
        <dbReference type="ARBA" id="ARBA00022741"/>
    </source>
</evidence>
<evidence type="ECO:0000256" key="6">
    <source>
        <dbReference type="ARBA" id="ARBA00022840"/>
    </source>
</evidence>
<evidence type="ECO:0000256" key="2">
    <source>
        <dbReference type="ARBA" id="ARBA00005417"/>
    </source>
</evidence>
<keyword evidence="5" id="KW-0547">Nucleotide-binding</keyword>
<dbReference type="Pfam" id="PF08352">
    <property type="entry name" value="oligo_HPY"/>
    <property type="match status" value="1"/>
</dbReference>
<dbReference type="InterPro" id="IPR027417">
    <property type="entry name" value="P-loop_NTPase"/>
</dbReference>
<dbReference type="GO" id="GO:0015833">
    <property type="term" value="P:peptide transport"/>
    <property type="evidence" value="ECO:0007669"/>
    <property type="project" value="InterPro"/>
</dbReference>
<dbReference type="GO" id="GO:0055085">
    <property type="term" value="P:transmembrane transport"/>
    <property type="evidence" value="ECO:0007669"/>
    <property type="project" value="UniProtKB-ARBA"/>
</dbReference>
<dbReference type="InterPro" id="IPR017871">
    <property type="entry name" value="ABC_transporter-like_CS"/>
</dbReference>
<sequence length="340" mass="37355">MSASPIIDIRNLRTHFHTEKGRVTAVDDVSFHVGRNEVLGVVGESGCGKSVTSEAIMQLLNPEITDFEGEILFDGENLLALDEARLARIRGNDISMIFQDTTSSLNPLYTVGDQIIEALQAHGRQSRQEAARTALEMVKATGIPSPEKRLSEYPHELSGGMRQRIMIAMALVCRPRLLIADEPTTALDVTTQAQILDLIMQMKAELDMAVVFITHDIGVVAEICDRVAVMYLGQVIEDSTVESLFDAPLHPYTRGLMQAMPTIESDPAEDLYTIRGRVPSLFDVPTGCRFAERCPYATGKCRAEAPTLEAATDGHKVRCWHWKAIAAGEMTESEAELQAG</sequence>
<evidence type="ECO:0000256" key="4">
    <source>
        <dbReference type="ARBA" id="ARBA00022475"/>
    </source>
</evidence>
<keyword evidence="4" id="KW-1003">Cell membrane</keyword>
<comment type="subcellular location">
    <subcellularLocation>
        <location evidence="1">Cell inner membrane</location>
        <topology evidence="1">Peripheral membrane protein</topology>
    </subcellularLocation>
</comment>
<dbReference type="FunFam" id="3.40.50.300:FF:000016">
    <property type="entry name" value="Oligopeptide ABC transporter ATP-binding component"/>
    <property type="match status" value="1"/>
</dbReference>
<keyword evidence="6 9" id="KW-0067">ATP-binding</keyword>
<dbReference type="RefSeq" id="WP_149755007.1">
    <property type="nucleotide sequence ID" value="NZ_FOMS01000003.1"/>
</dbReference>
<feature type="domain" description="ABC transporter" evidence="8">
    <location>
        <begin position="7"/>
        <end position="257"/>
    </location>
</feature>
<evidence type="ECO:0000259" key="8">
    <source>
        <dbReference type="PROSITE" id="PS50893"/>
    </source>
</evidence>
<dbReference type="Pfam" id="PF00005">
    <property type="entry name" value="ABC_tran"/>
    <property type="match status" value="1"/>
</dbReference>
<dbReference type="SUPFAM" id="SSF52540">
    <property type="entry name" value="P-loop containing nucleoside triphosphate hydrolases"/>
    <property type="match status" value="1"/>
</dbReference>
<dbReference type="PANTHER" id="PTHR43297:SF2">
    <property type="entry name" value="DIPEPTIDE TRANSPORT ATP-BINDING PROTEIN DPPD"/>
    <property type="match status" value="1"/>
</dbReference>
<dbReference type="OrthoDB" id="9802264at2"/>
<dbReference type="SMART" id="SM00382">
    <property type="entry name" value="AAA"/>
    <property type="match status" value="1"/>
</dbReference>
<dbReference type="NCBIfam" id="TIGR01727">
    <property type="entry name" value="oligo_HPY"/>
    <property type="match status" value="1"/>
</dbReference>
<dbReference type="EMBL" id="FOMS01000003">
    <property type="protein sequence ID" value="SFD79892.1"/>
    <property type="molecule type" value="Genomic_DNA"/>
</dbReference>
<comment type="similarity">
    <text evidence="2">Belongs to the ABC transporter superfamily.</text>
</comment>
<evidence type="ECO:0000313" key="9">
    <source>
        <dbReference type="EMBL" id="SFD79892.1"/>
    </source>
</evidence>
<evidence type="ECO:0000256" key="1">
    <source>
        <dbReference type="ARBA" id="ARBA00004417"/>
    </source>
</evidence>
<reference evidence="9 10" key="1">
    <citation type="submission" date="2016-10" db="EMBL/GenBank/DDBJ databases">
        <authorList>
            <person name="Varghese N."/>
            <person name="Submissions S."/>
        </authorList>
    </citation>
    <scope>NUCLEOTIDE SEQUENCE [LARGE SCALE GENOMIC DNA]</scope>
    <source>
        <strain evidence="10">YIM D21,KCTC 23444,ACCC 10710</strain>
    </source>
</reference>
<dbReference type="Gene3D" id="3.40.50.300">
    <property type="entry name" value="P-loop containing nucleotide triphosphate hydrolases"/>
    <property type="match status" value="1"/>
</dbReference>
<gene>
    <name evidence="9" type="ORF">SAMN04515678_10389</name>
</gene>
<dbReference type="InterPro" id="IPR050388">
    <property type="entry name" value="ABC_Ni/Peptide_Import"/>
</dbReference>
<keyword evidence="3" id="KW-0813">Transport</keyword>
<organism evidence="9 10">
    <name type="scientific">Roseivivax sediminis</name>
    <dbReference type="NCBI Taxonomy" id="936889"/>
    <lineage>
        <taxon>Bacteria</taxon>
        <taxon>Pseudomonadati</taxon>
        <taxon>Pseudomonadota</taxon>
        <taxon>Alphaproteobacteria</taxon>
        <taxon>Rhodobacterales</taxon>
        <taxon>Roseobacteraceae</taxon>
        <taxon>Roseivivax</taxon>
    </lineage>
</organism>
<dbReference type="PROSITE" id="PS50893">
    <property type="entry name" value="ABC_TRANSPORTER_2"/>
    <property type="match status" value="1"/>
</dbReference>
<keyword evidence="7" id="KW-0472">Membrane</keyword>
<evidence type="ECO:0000313" key="10">
    <source>
        <dbReference type="Proteomes" id="UP000325289"/>
    </source>
</evidence>
<dbReference type="InterPro" id="IPR003593">
    <property type="entry name" value="AAA+_ATPase"/>
</dbReference>
<dbReference type="PROSITE" id="PS00211">
    <property type="entry name" value="ABC_TRANSPORTER_1"/>
    <property type="match status" value="1"/>
</dbReference>
<name>A0A1I1VA46_9RHOB</name>
<evidence type="ECO:0000256" key="3">
    <source>
        <dbReference type="ARBA" id="ARBA00022448"/>
    </source>
</evidence>
<evidence type="ECO:0000256" key="7">
    <source>
        <dbReference type="ARBA" id="ARBA00023136"/>
    </source>
</evidence>
<dbReference type="GO" id="GO:0016887">
    <property type="term" value="F:ATP hydrolysis activity"/>
    <property type="evidence" value="ECO:0007669"/>
    <property type="project" value="InterPro"/>
</dbReference>
<dbReference type="Proteomes" id="UP000325289">
    <property type="component" value="Unassembled WGS sequence"/>
</dbReference>
<proteinExistence type="inferred from homology"/>
<dbReference type="InterPro" id="IPR013563">
    <property type="entry name" value="Oligopep_ABC_C"/>
</dbReference>
<accession>A0A1I1VA46</accession>
<dbReference type="GO" id="GO:0005886">
    <property type="term" value="C:plasma membrane"/>
    <property type="evidence" value="ECO:0007669"/>
    <property type="project" value="UniProtKB-SubCell"/>
</dbReference>
<dbReference type="CDD" id="cd03257">
    <property type="entry name" value="ABC_NikE_OppD_transporters"/>
    <property type="match status" value="1"/>
</dbReference>
<protein>
    <submittedName>
        <fullName evidence="9">Peptide/nickel transport system ATP-binding protein</fullName>
    </submittedName>
</protein>
<keyword evidence="10" id="KW-1185">Reference proteome</keyword>
<dbReference type="InterPro" id="IPR003439">
    <property type="entry name" value="ABC_transporter-like_ATP-bd"/>
</dbReference>
<dbReference type="AlphaFoldDB" id="A0A1I1VA46"/>
<dbReference type="GO" id="GO:0005524">
    <property type="term" value="F:ATP binding"/>
    <property type="evidence" value="ECO:0007669"/>
    <property type="project" value="UniProtKB-KW"/>
</dbReference>
<dbReference type="PANTHER" id="PTHR43297">
    <property type="entry name" value="OLIGOPEPTIDE TRANSPORT ATP-BINDING PROTEIN APPD"/>
    <property type="match status" value="1"/>
</dbReference>